<name>A0ABY8EHD5_9FIRM</name>
<keyword evidence="13" id="KW-1185">Reference proteome</keyword>
<evidence type="ECO:0000259" key="11">
    <source>
        <dbReference type="PROSITE" id="PS50975"/>
    </source>
</evidence>
<dbReference type="SUPFAM" id="SSF56059">
    <property type="entry name" value="Glutathione synthetase ATP-binding domain-like"/>
    <property type="match status" value="1"/>
</dbReference>
<dbReference type="Gene3D" id="3.40.50.20">
    <property type="match status" value="1"/>
</dbReference>
<dbReference type="PANTHER" id="PTHR21621">
    <property type="entry name" value="RIBOSOMAL PROTEIN S6 MODIFICATION PROTEIN"/>
    <property type="match status" value="1"/>
</dbReference>
<dbReference type="InterPro" id="IPR013651">
    <property type="entry name" value="ATP-grasp_RimK-type"/>
</dbReference>
<comment type="cofactor">
    <cofactor evidence="2">
        <name>Mg(2+)</name>
        <dbReference type="ChEBI" id="CHEBI:18420"/>
    </cofactor>
</comment>
<dbReference type="InterPro" id="IPR011761">
    <property type="entry name" value="ATP-grasp"/>
</dbReference>
<sequence length="302" mass="33911">MKGWIIYSENETEIVSERNEVNRFIEEAEAEGIELRVLKPEQIDLVVTSQNRKSILIDGEITTLPDFVLPRMGAGTTYFALAVIRHLERLGVPCINSSHPIEIVKDKLYTQQILAENNFPFPKTMLAKFPINIDLIEKNIGFPAVIKTLSGTQGKGVFLTNTKSSFKDLMQLIEITNSKLNIIIQEFVKDSYGRDLRVLIVGGRAIACMERTAPSDGFKSNFSDGGTVKEYQLTPEIEWLSTEACKITGLEIAGVDLLFDGDHYKICEINSSPGFRGIESCCDINVAKEIFKYLKIRFGIYN</sequence>
<proteinExistence type="predicted"/>
<gene>
    <name evidence="12" type="ORF">P4S50_17695</name>
</gene>
<keyword evidence="4" id="KW-0479">Metal-binding</keyword>
<protein>
    <submittedName>
        <fullName evidence="12">RimK family alpha-L-glutamate ligase</fullName>
    </submittedName>
</protein>
<evidence type="ECO:0000256" key="10">
    <source>
        <dbReference type="PROSITE-ProRule" id="PRU00409"/>
    </source>
</evidence>
<keyword evidence="8" id="KW-0648">Protein biosynthesis</keyword>
<comment type="cofactor">
    <cofactor evidence="1">
        <name>Mn(2+)</name>
        <dbReference type="ChEBI" id="CHEBI:29035"/>
    </cofactor>
</comment>
<dbReference type="GO" id="GO:0016874">
    <property type="term" value="F:ligase activity"/>
    <property type="evidence" value="ECO:0007669"/>
    <property type="project" value="UniProtKB-KW"/>
</dbReference>
<dbReference type="NCBIfam" id="TIGR00768">
    <property type="entry name" value="rimK_fam"/>
    <property type="match status" value="1"/>
</dbReference>
<evidence type="ECO:0000313" key="12">
    <source>
        <dbReference type="EMBL" id="WFD10168.1"/>
    </source>
</evidence>
<dbReference type="EMBL" id="CP120733">
    <property type="protein sequence ID" value="WFD10168.1"/>
    <property type="molecule type" value="Genomic_DNA"/>
</dbReference>
<keyword evidence="6 10" id="KW-0067">ATP-binding</keyword>
<keyword evidence="7" id="KW-0460">Magnesium</keyword>
<keyword evidence="5 10" id="KW-0547">Nucleotide-binding</keyword>
<dbReference type="Pfam" id="PF08443">
    <property type="entry name" value="RimK"/>
    <property type="match status" value="1"/>
</dbReference>
<dbReference type="Proteomes" id="UP001222800">
    <property type="component" value="Chromosome"/>
</dbReference>
<dbReference type="PANTHER" id="PTHR21621:SF2">
    <property type="entry name" value="COENZYME GAMMA-F420-2:ALPHA-L-GLUTAMATE LIGASE"/>
    <property type="match status" value="1"/>
</dbReference>
<evidence type="ECO:0000256" key="1">
    <source>
        <dbReference type="ARBA" id="ARBA00001936"/>
    </source>
</evidence>
<evidence type="ECO:0000256" key="7">
    <source>
        <dbReference type="ARBA" id="ARBA00022842"/>
    </source>
</evidence>
<dbReference type="RefSeq" id="WP_277732144.1">
    <property type="nucleotide sequence ID" value="NZ_CP120733.1"/>
</dbReference>
<evidence type="ECO:0000256" key="2">
    <source>
        <dbReference type="ARBA" id="ARBA00001946"/>
    </source>
</evidence>
<dbReference type="InterPro" id="IPR041107">
    <property type="entry name" value="Rimk_N"/>
</dbReference>
<keyword evidence="3 12" id="KW-0436">Ligase</keyword>
<evidence type="ECO:0000256" key="4">
    <source>
        <dbReference type="ARBA" id="ARBA00022723"/>
    </source>
</evidence>
<evidence type="ECO:0000256" key="9">
    <source>
        <dbReference type="ARBA" id="ARBA00023211"/>
    </source>
</evidence>
<feature type="domain" description="ATP-grasp" evidence="11">
    <location>
        <begin position="111"/>
        <end position="295"/>
    </location>
</feature>
<keyword evidence="9" id="KW-0464">Manganese</keyword>
<dbReference type="Pfam" id="PF18030">
    <property type="entry name" value="Rimk_N"/>
    <property type="match status" value="1"/>
</dbReference>
<accession>A0ABY8EHD5</accession>
<dbReference type="InterPro" id="IPR004666">
    <property type="entry name" value="Rp_bS6_RimK/Lys_biosynth_LsyX"/>
</dbReference>
<reference evidence="12 13" key="1">
    <citation type="submission" date="2023-03" db="EMBL/GenBank/DDBJ databases">
        <title>Complete genome sequence of Tepidibacter sp. SWIR-1, isolated from a deep-sea hydrothermal vent.</title>
        <authorList>
            <person name="Li X."/>
        </authorList>
    </citation>
    <scope>NUCLEOTIDE SEQUENCE [LARGE SCALE GENOMIC DNA]</scope>
    <source>
        <strain evidence="12 13">SWIR-1</strain>
    </source>
</reference>
<dbReference type="PROSITE" id="PS50975">
    <property type="entry name" value="ATP_GRASP"/>
    <property type="match status" value="1"/>
</dbReference>
<dbReference type="InterPro" id="IPR013815">
    <property type="entry name" value="ATP_grasp_subdomain_1"/>
</dbReference>
<organism evidence="12 13">
    <name type="scientific">Tepidibacter hydrothermalis</name>
    <dbReference type="NCBI Taxonomy" id="3036126"/>
    <lineage>
        <taxon>Bacteria</taxon>
        <taxon>Bacillati</taxon>
        <taxon>Bacillota</taxon>
        <taxon>Clostridia</taxon>
        <taxon>Peptostreptococcales</taxon>
        <taxon>Peptostreptococcaceae</taxon>
        <taxon>Tepidibacter</taxon>
    </lineage>
</organism>
<evidence type="ECO:0000313" key="13">
    <source>
        <dbReference type="Proteomes" id="UP001222800"/>
    </source>
</evidence>
<evidence type="ECO:0000256" key="3">
    <source>
        <dbReference type="ARBA" id="ARBA00022598"/>
    </source>
</evidence>
<evidence type="ECO:0000256" key="5">
    <source>
        <dbReference type="ARBA" id="ARBA00022741"/>
    </source>
</evidence>
<dbReference type="Gene3D" id="3.30.470.20">
    <property type="entry name" value="ATP-grasp fold, B domain"/>
    <property type="match status" value="1"/>
</dbReference>
<evidence type="ECO:0000256" key="6">
    <source>
        <dbReference type="ARBA" id="ARBA00022840"/>
    </source>
</evidence>
<evidence type="ECO:0000256" key="8">
    <source>
        <dbReference type="ARBA" id="ARBA00022917"/>
    </source>
</evidence>
<dbReference type="Gene3D" id="3.30.1490.20">
    <property type="entry name" value="ATP-grasp fold, A domain"/>
    <property type="match status" value="1"/>
</dbReference>